<organism evidence="1 2">
    <name type="scientific">Vibrio splendidus 12E03</name>
    <dbReference type="NCBI Taxonomy" id="1191305"/>
    <lineage>
        <taxon>Bacteria</taxon>
        <taxon>Pseudomonadati</taxon>
        <taxon>Pseudomonadota</taxon>
        <taxon>Gammaproteobacteria</taxon>
        <taxon>Vibrionales</taxon>
        <taxon>Vibrionaceae</taxon>
        <taxon>Vibrio</taxon>
    </lineage>
</organism>
<name>A0A1E5FGA4_VIBSP</name>
<evidence type="ECO:0000313" key="2">
    <source>
        <dbReference type="Proteomes" id="UP000094802"/>
    </source>
</evidence>
<dbReference type="EMBL" id="AJZD02000259">
    <property type="protein sequence ID" value="OEF88844.1"/>
    <property type="molecule type" value="Genomic_DNA"/>
</dbReference>
<sequence>MQTQFDALKEAFSDKTTELSQNMTDFVYQQKSKVNEIFADPDSRYASVSAQTINVGGSWDTFYPVCIHGDAAFMRTLQITRGYAHSDRGNINGLAPDVSPGSLMFVVRFVMSAFGNNTPVTSIDVNNGNFVGKVENYYKSSYLIVWLRGGGVTYNIFMDRGLEPLPTILELKPMEGNGIYEQGFTAWERDFLPISEVDPNLFKGVS</sequence>
<dbReference type="AlphaFoldDB" id="A0A1E5FGA4"/>
<proteinExistence type="predicted"/>
<comment type="caution">
    <text evidence="1">The sequence shown here is derived from an EMBL/GenBank/DDBJ whole genome shotgun (WGS) entry which is preliminary data.</text>
</comment>
<dbReference type="Proteomes" id="UP000094802">
    <property type="component" value="Unassembled WGS sequence"/>
</dbReference>
<gene>
    <name evidence="1" type="ORF">A142_23075</name>
</gene>
<evidence type="ECO:0000313" key="1">
    <source>
        <dbReference type="EMBL" id="OEF88844.1"/>
    </source>
</evidence>
<reference evidence="1 2" key="1">
    <citation type="journal article" date="2012" name="Science">
        <title>Ecological populations of bacteria act as socially cohesive units of antibiotic production and resistance.</title>
        <authorList>
            <person name="Cordero O.X."/>
            <person name="Wildschutte H."/>
            <person name="Kirkup B."/>
            <person name="Proehl S."/>
            <person name="Ngo L."/>
            <person name="Hussain F."/>
            <person name="Le Roux F."/>
            <person name="Mincer T."/>
            <person name="Polz M.F."/>
        </authorList>
    </citation>
    <scope>NUCLEOTIDE SEQUENCE [LARGE SCALE GENOMIC DNA]</scope>
    <source>
        <strain evidence="1 2">12E03</strain>
    </source>
</reference>
<accession>A0A1E5FGA4</accession>
<protein>
    <submittedName>
        <fullName evidence="1">Uncharacterized protein</fullName>
    </submittedName>
</protein>